<sequence length="289" mass="32255">MDLVNKLVAQGQFRVLKVPLGFIKALQWFFAIFAFSTCGSYSGMFRMAVECKNRTESDLSIEVEFEYPFRLHQVYFDAPTCRGDYKERLFLVGDYSSSAEFFVTIGVFGFLYSTAALSIYVFFYEKYKENNKGPLIDLGVTAVFSFMWLVSSAAWAKGLSDVKTATDPDEVITLISACEVEGNSCREVHDPVMSGLNTSVAFGFINLILWVGNLWFVFKETGIIAPFMRAAPPQEKAAAAAPEAYEQDPYAGNQGGYQPEYSQQGYNQEAEFGQGYTQQGAPTSFSNQM</sequence>
<evidence type="ECO:0000256" key="5">
    <source>
        <dbReference type="ARBA" id="ARBA00022599"/>
    </source>
</evidence>
<dbReference type="InParanoid" id="G3N851"/>
<comment type="function">
    <text evidence="16">Possibly involved in structural functions as organizing other membrane components or in targeting the vesicles to the plasma membrane. Involved in the regulation of short-term and long-term synaptic plasticity.</text>
</comment>
<keyword evidence="8" id="KW-0106">Calcium</keyword>
<evidence type="ECO:0000256" key="15">
    <source>
        <dbReference type="ARBA" id="ARBA00034102"/>
    </source>
</evidence>
<keyword evidence="11" id="KW-0770">Synapse</keyword>
<evidence type="ECO:0000256" key="3">
    <source>
        <dbReference type="ARBA" id="ARBA00014277"/>
    </source>
</evidence>
<feature type="region of interest" description="Disordered" evidence="19">
    <location>
        <begin position="248"/>
        <end position="289"/>
    </location>
</feature>
<evidence type="ECO:0000256" key="1">
    <source>
        <dbReference type="ARBA" id="ARBA00004644"/>
    </source>
</evidence>
<comment type="similarity">
    <text evidence="2">Belongs to the synaptophysin/synaptobrevin family.</text>
</comment>
<dbReference type="KEGG" id="gat:120814956"/>
<dbReference type="OMA" id="GVECANK"/>
<feature type="transmembrane region" description="Helical" evidence="20">
    <location>
        <begin position="21"/>
        <end position="42"/>
    </location>
</feature>
<dbReference type="Proteomes" id="UP000007635">
    <property type="component" value="Unassembled WGS sequence"/>
</dbReference>
<keyword evidence="14" id="KW-0968">Cytoplasmic vesicle</keyword>
<evidence type="ECO:0000313" key="23">
    <source>
        <dbReference type="Proteomes" id="UP000007635"/>
    </source>
</evidence>
<comment type="subcellular location">
    <subcellularLocation>
        <location evidence="1">Cytoplasmic vesicle</location>
        <location evidence="1">Secretory vesicle</location>
        <location evidence="1">Synaptic vesicle membrane</location>
        <topology evidence="1">Multi-pass membrane protein</topology>
    </subcellularLocation>
    <subcellularLocation>
        <location evidence="15">Synapse</location>
        <location evidence="15">Synaptosome</location>
    </subcellularLocation>
</comment>
<dbReference type="eggNOG" id="ENOG502QT4W">
    <property type="taxonomic scope" value="Eukaryota"/>
</dbReference>
<dbReference type="PROSITE" id="PS51225">
    <property type="entry name" value="MARVEL"/>
    <property type="match status" value="1"/>
</dbReference>
<dbReference type="Ensembl" id="ENSGACT00000001486.2">
    <property type="protein sequence ID" value="ENSGACP00000001485.2"/>
    <property type="gene ID" value="ENSGACG00000001145.2"/>
</dbReference>
<evidence type="ECO:0000256" key="4">
    <source>
        <dbReference type="ARBA" id="ARBA00022553"/>
    </source>
</evidence>
<dbReference type="STRING" id="69293.ENSGACP00000001485"/>
<dbReference type="InterPro" id="IPR001285">
    <property type="entry name" value="Synaptophysin/porin"/>
</dbReference>
<keyword evidence="9" id="KW-0832">Ubl conjugation</keyword>
<evidence type="ECO:0000256" key="16">
    <source>
        <dbReference type="ARBA" id="ARBA00046094"/>
    </source>
</evidence>
<feature type="transmembrane region" description="Helical" evidence="20">
    <location>
        <begin position="101"/>
        <end position="123"/>
    </location>
</feature>
<evidence type="ECO:0000256" key="13">
    <source>
        <dbReference type="ARBA" id="ARBA00023180"/>
    </source>
</evidence>
<keyword evidence="7" id="KW-0677">Repeat</keyword>
<feature type="domain" description="MARVEL" evidence="21">
    <location>
        <begin position="15"/>
        <end position="222"/>
    </location>
</feature>
<dbReference type="RefSeq" id="XP_040025960.1">
    <property type="nucleotide sequence ID" value="XM_040170026.1"/>
</dbReference>
<evidence type="ECO:0000313" key="22">
    <source>
        <dbReference type="Ensembl" id="ENSGACP00000001485.2"/>
    </source>
</evidence>
<evidence type="ECO:0000256" key="9">
    <source>
        <dbReference type="ARBA" id="ARBA00022843"/>
    </source>
</evidence>
<comment type="subunit">
    <text evidence="17">Homohexamer or homotetramer. Interacts with SRCIN1. Interacts with VAMP2; the interaction is inhibited by interaction of VAPM2 with SEPT8.</text>
</comment>
<dbReference type="InterPro" id="IPR008253">
    <property type="entry name" value="Marvel"/>
</dbReference>
<feature type="compositionally biased region" description="Polar residues" evidence="19">
    <location>
        <begin position="275"/>
        <end position="289"/>
    </location>
</feature>
<protein>
    <recommendedName>
        <fullName evidence="3">Synaptophysin</fullName>
    </recommendedName>
</protein>
<keyword evidence="23" id="KW-1185">Reference proteome</keyword>
<feature type="transmembrane region" description="Helical" evidence="20">
    <location>
        <begin position="200"/>
        <end position="218"/>
    </location>
</feature>
<evidence type="ECO:0000256" key="2">
    <source>
        <dbReference type="ARBA" id="ARBA00006476"/>
    </source>
</evidence>
<feature type="transmembrane region" description="Helical" evidence="20">
    <location>
        <begin position="135"/>
        <end position="156"/>
    </location>
</feature>
<dbReference type="FunCoup" id="G3N851">
    <property type="interactions" value="284"/>
</dbReference>
<dbReference type="PANTHER" id="PTHR10306">
    <property type="entry name" value="SYNAPTOPHYSIN"/>
    <property type="match status" value="1"/>
</dbReference>
<dbReference type="GO" id="GO:0030672">
    <property type="term" value="C:synaptic vesicle membrane"/>
    <property type="evidence" value="ECO:0007669"/>
    <property type="project" value="UniProtKB-SubCell"/>
</dbReference>
<dbReference type="GO" id="GO:0043005">
    <property type="term" value="C:neuron projection"/>
    <property type="evidence" value="ECO:0007669"/>
    <property type="project" value="UniProtKB-KW"/>
</dbReference>
<keyword evidence="13" id="KW-0325">Glycoprotein</keyword>
<evidence type="ECO:0000256" key="20">
    <source>
        <dbReference type="SAM" id="Phobius"/>
    </source>
</evidence>
<evidence type="ECO:0000256" key="14">
    <source>
        <dbReference type="ARBA" id="ARBA00023329"/>
    </source>
</evidence>
<reference evidence="22" key="3">
    <citation type="submission" date="2025-09" db="UniProtKB">
        <authorList>
            <consortium name="Ensembl"/>
        </authorList>
    </citation>
    <scope>IDENTIFICATION</scope>
</reference>
<evidence type="ECO:0000256" key="18">
    <source>
        <dbReference type="PROSITE-ProRule" id="PRU00581"/>
    </source>
</evidence>
<dbReference type="Pfam" id="PF01284">
    <property type="entry name" value="MARVEL"/>
    <property type="match status" value="1"/>
</dbReference>
<evidence type="ECO:0000256" key="19">
    <source>
        <dbReference type="SAM" id="MobiDB-lite"/>
    </source>
</evidence>
<keyword evidence="5" id="KW-0771">Synaptosome</keyword>
<evidence type="ECO:0000256" key="8">
    <source>
        <dbReference type="ARBA" id="ARBA00022837"/>
    </source>
</evidence>
<accession>G3N851</accession>
<dbReference type="AlphaFoldDB" id="G3N851"/>
<evidence type="ECO:0000256" key="12">
    <source>
        <dbReference type="ARBA" id="ARBA00023136"/>
    </source>
</evidence>
<dbReference type="RefSeq" id="XP_040025961.1">
    <property type="nucleotide sequence ID" value="XM_040170027.1"/>
</dbReference>
<evidence type="ECO:0000256" key="11">
    <source>
        <dbReference type="ARBA" id="ARBA00023018"/>
    </source>
</evidence>
<evidence type="ECO:0000256" key="7">
    <source>
        <dbReference type="ARBA" id="ARBA00022737"/>
    </source>
</evidence>
<keyword evidence="10 20" id="KW-1133">Transmembrane helix</keyword>
<evidence type="ECO:0000256" key="17">
    <source>
        <dbReference type="ARBA" id="ARBA00062829"/>
    </source>
</evidence>
<keyword evidence="6 18" id="KW-0812">Transmembrane</keyword>
<dbReference type="PANTHER" id="PTHR10306:SF10">
    <property type="entry name" value="SYNAPTOPHYSIN"/>
    <property type="match status" value="1"/>
</dbReference>
<reference evidence="22" key="2">
    <citation type="submission" date="2025-08" db="UniProtKB">
        <authorList>
            <consortium name="Ensembl"/>
        </authorList>
    </citation>
    <scope>IDENTIFICATION</scope>
</reference>
<dbReference type="CTD" id="559698"/>
<dbReference type="Bgee" id="ENSGACG00000001145">
    <property type="expression patterns" value="Expressed in telencephalon and 2 other cell types or tissues"/>
</dbReference>
<reference evidence="22 23" key="1">
    <citation type="journal article" date="2021" name="G3 (Bethesda)">
        <title>Improved contiguity of the threespine stickleback genome using long-read sequencing.</title>
        <authorList>
            <person name="Nath S."/>
            <person name="Shaw D.E."/>
            <person name="White M.A."/>
        </authorList>
    </citation>
    <scope>NUCLEOTIDE SEQUENCE [LARGE SCALE GENOMIC DNA]</scope>
    <source>
        <strain evidence="22 23">Lake Benthic</strain>
    </source>
</reference>
<evidence type="ECO:0000256" key="6">
    <source>
        <dbReference type="ARBA" id="ARBA00022692"/>
    </source>
</evidence>
<dbReference type="PRINTS" id="PR00220">
    <property type="entry name" value="SYNAPTOPHYSN"/>
</dbReference>
<evidence type="ECO:0000259" key="21">
    <source>
        <dbReference type="PROSITE" id="PS51225"/>
    </source>
</evidence>
<keyword evidence="12 18" id="KW-0472">Membrane</keyword>
<dbReference type="GeneTree" id="ENSGT01030000234637"/>
<dbReference type="GO" id="GO:0048786">
    <property type="term" value="C:presynaptic active zone"/>
    <property type="evidence" value="ECO:0007669"/>
    <property type="project" value="TreeGrafter"/>
</dbReference>
<dbReference type="GeneID" id="120814956"/>
<keyword evidence="4" id="KW-0597">Phosphoprotein</keyword>
<organism evidence="22 23">
    <name type="scientific">Gasterosteus aculeatus aculeatus</name>
    <name type="common">three-spined stickleback</name>
    <dbReference type="NCBI Taxonomy" id="481459"/>
    <lineage>
        <taxon>Eukaryota</taxon>
        <taxon>Metazoa</taxon>
        <taxon>Chordata</taxon>
        <taxon>Craniata</taxon>
        <taxon>Vertebrata</taxon>
        <taxon>Euteleostomi</taxon>
        <taxon>Actinopterygii</taxon>
        <taxon>Neopterygii</taxon>
        <taxon>Teleostei</taxon>
        <taxon>Neoteleostei</taxon>
        <taxon>Acanthomorphata</taxon>
        <taxon>Eupercaria</taxon>
        <taxon>Perciformes</taxon>
        <taxon>Cottioidei</taxon>
        <taxon>Gasterosteales</taxon>
        <taxon>Gasterosteidae</taxon>
        <taxon>Gasterosteus</taxon>
    </lineage>
</organism>
<name>G3N851_GASAC</name>
<evidence type="ECO:0000256" key="10">
    <source>
        <dbReference type="ARBA" id="ARBA00022989"/>
    </source>
</evidence>
<proteinExistence type="inferred from homology"/>